<feature type="compositionally biased region" description="Basic and acidic residues" evidence="8">
    <location>
        <begin position="971"/>
        <end position="982"/>
    </location>
</feature>
<keyword evidence="6" id="KW-0226">DNA condensation</keyword>
<feature type="region of interest" description="Disordered" evidence="8">
    <location>
        <begin position="957"/>
        <end position="1075"/>
    </location>
</feature>
<evidence type="ECO:0000313" key="11">
    <source>
        <dbReference type="Proteomes" id="UP001465976"/>
    </source>
</evidence>
<comment type="similarity">
    <text evidence="2">Belongs to the CND3 (condensin subunit 3) family.</text>
</comment>
<accession>A0ABR3FSE4</accession>
<evidence type="ECO:0000256" key="4">
    <source>
        <dbReference type="ARBA" id="ARBA00022618"/>
    </source>
</evidence>
<keyword evidence="3" id="KW-0158">Chromosome</keyword>
<evidence type="ECO:0000256" key="7">
    <source>
        <dbReference type="ARBA" id="ARBA00023306"/>
    </source>
</evidence>
<feature type="compositionally biased region" description="Basic and acidic residues" evidence="8">
    <location>
        <begin position="1047"/>
        <end position="1058"/>
    </location>
</feature>
<feature type="compositionally biased region" description="Basic residues" evidence="8">
    <location>
        <begin position="1011"/>
        <end position="1023"/>
    </location>
</feature>
<dbReference type="PANTHER" id="PTHR14418:SF5">
    <property type="entry name" value="CONDENSIN COMPLEX SUBUNIT 3"/>
    <property type="match status" value="1"/>
</dbReference>
<gene>
    <name evidence="10" type="primary">YCG1_2</name>
    <name evidence="10" type="ORF">V5O48_003605</name>
</gene>
<evidence type="ECO:0000256" key="5">
    <source>
        <dbReference type="ARBA" id="ARBA00022776"/>
    </source>
</evidence>
<reference evidence="10 11" key="1">
    <citation type="submission" date="2024-02" db="EMBL/GenBank/DDBJ databases">
        <title>A draft genome for the cacao thread blight pathogen Marasmius crinis-equi.</title>
        <authorList>
            <person name="Cohen S.P."/>
            <person name="Baruah I.K."/>
            <person name="Amoako-Attah I."/>
            <person name="Bukari Y."/>
            <person name="Meinhardt L.W."/>
            <person name="Bailey B.A."/>
        </authorList>
    </citation>
    <scope>NUCLEOTIDE SEQUENCE [LARGE SCALE GENOMIC DNA]</scope>
    <source>
        <strain evidence="10 11">GH-76</strain>
    </source>
</reference>
<dbReference type="Proteomes" id="UP001465976">
    <property type="component" value="Unassembled WGS sequence"/>
</dbReference>
<evidence type="ECO:0000256" key="8">
    <source>
        <dbReference type="SAM" id="MobiDB-lite"/>
    </source>
</evidence>
<dbReference type="InterPro" id="IPR027165">
    <property type="entry name" value="CND3"/>
</dbReference>
<keyword evidence="11" id="KW-1185">Reference proteome</keyword>
<feature type="compositionally biased region" description="Basic residues" evidence="8">
    <location>
        <begin position="1031"/>
        <end position="1045"/>
    </location>
</feature>
<dbReference type="SUPFAM" id="SSF48371">
    <property type="entry name" value="ARM repeat"/>
    <property type="match status" value="1"/>
</dbReference>
<organism evidence="10 11">
    <name type="scientific">Marasmius crinis-equi</name>
    <dbReference type="NCBI Taxonomy" id="585013"/>
    <lineage>
        <taxon>Eukaryota</taxon>
        <taxon>Fungi</taxon>
        <taxon>Dikarya</taxon>
        <taxon>Basidiomycota</taxon>
        <taxon>Agaricomycotina</taxon>
        <taxon>Agaricomycetes</taxon>
        <taxon>Agaricomycetidae</taxon>
        <taxon>Agaricales</taxon>
        <taxon>Marasmiineae</taxon>
        <taxon>Marasmiaceae</taxon>
        <taxon>Marasmius</taxon>
    </lineage>
</organism>
<feature type="region of interest" description="Disordered" evidence="8">
    <location>
        <begin position="926"/>
        <end position="945"/>
    </location>
</feature>
<dbReference type="EMBL" id="JBAHYK010000101">
    <property type="protein sequence ID" value="KAL0578384.1"/>
    <property type="molecule type" value="Genomic_DNA"/>
</dbReference>
<evidence type="ECO:0000256" key="3">
    <source>
        <dbReference type="ARBA" id="ARBA00022454"/>
    </source>
</evidence>
<dbReference type="Pfam" id="PF12719">
    <property type="entry name" value="Cnd3"/>
    <property type="match status" value="1"/>
</dbReference>
<protein>
    <submittedName>
        <fullName evidence="10">Chromosome condensation complex Condensin, subunit G</fullName>
    </submittedName>
</protein>
<name>A0ABR3FSE4_9AGAR</name>
<keyword evidence="5" id="KW-0498">Mitosis</keyword>
<feature type="domain" description="Nuclear condensin complex subunit 3 C-terminal" evidence="9">
    <location>
        <begin position="587"/>
        <end position="854"/>
    </location>
</feature>
<sequence>MAPRQNISLEDIPSQIAAKFDEAQSSVANHRKNCVALYKLHVQASRIIQPAKKGKAVELIGENTFDDAFVDMVNRVLDVKKGAFADRIVKFVGAYVKFVNEKVAEEKAAQDAGPSDSASTQNRDDEETLASRFVALLLQHLFQGFQAKNKVVRQRAVHLVAEMMTNIGEIDEETYGLIRKNLIERIHDKEPIIRAHSVVALSKLVGTEDPDELEVGESTAEELILDALCFDTAAEVRRAALLNIPVSPETLPVILTRTRDLDTITRKLVFSTVLLSKLDHPKRLTIAQREQVIKAGLGDREAAVRVATGKLVTSWFDLAMSDSQDASEASFGGDDGGVMHAFAKFLGLFDVVGPGEEVAVDAMLAVFTTRPALPESFVFSDEYWNDLSPEKAILARAFVDHCTNAKKEALIEAASLPVLTAFAFSIQNAYNGLLSVLEELELLEAGEGEGDTDAKEEELANKEMILGELLKIVLRLDFADEIGRRKVFTVAKDMLAHPHLPPGLIERCLDVLHKIVPSDRELIRIVVEIIIELRDDDEAIEDDNDGARSDTTQSTGTLRRERSLKRIKELQKMSPEEKIQADLTDLRCLGLCIGMLERVDESFEDNSTLEGVLTDLIIPAVKRKESALREKGLISLGLCCLIAKKMAINSFQLFLSQVQSSHEELKLKVLKIIFDMLVLYDGEFLGRSEDIMLESEESGQVQTVLCVGICKLLLSGQVTDTRVLASLILTYVSPATSDNAELRQCLTYFFPLYCYSSSQNQSRMQSVFMSAFDLAARVRDELEEDQEMISLHQFGMLIIDWTNAANLLNAPAKETSDKKVHADLAISTLLALYDSERDDEMRKTLCQLLGQLDFIGSDLNPRTVWKLYILTDKLQDQCPLDNTSSDRIFDRFKNKFMKAHEKEIEEIDPRAYLDDDFREFYDSIGVKAPEPLPNEHEQAEPPSTPALQERVLNVPEDDVNESPQSEEALNEETKGEGHENSHRAALVSPMKKASKRISHPSPTRNAPASPLRKKRGPAPKRSKQPGATKAPQRRSTRTTRSRGKVRSPSESENERVERPPLVASEDSDDLGGYSD</sequence>
<evidence type="ECO:0000256" key="1">
    <source>
        <dbReference type="ARBA" id="ARBA00004286"/>
    </source>
</evidence>
<comment type="caution">
    <text evidence="10">The sequence shown here is derived from an EMBL/GenBank/DDBJ whole genome shotgun (WGS) entry which is preliminary data.</text>
</comment>
<dbReference type="PANTHER" id="PTHR14418">
    <property type="entry name" value="CONDENSIN COMPLEX SUBUNIT 3-RELATED"/>
    <property type="match status" value="1"/>
</dbReference>
<keyword evidence="7" id="KW-0131">Cell cycle</keyword>
<evidence type="ECO:0000256" key="2">
    <source>
        <dbReference type="ARBA" id="ARBA00006533"/>
    </source>
</evidence>
<comment type="subcellular location">
    <subcellularLocation>
        <location evidence="1">Chromosome</location>
    </subcellularLocation>
</comment>
<evidence type="ECO:0000259" key="9">
    <source>
        <dbReference type="Pfam" id="PF12719"/>
    </source>
</evidence>
<dbReference type="InterPro" id="IPR016024">
    <property type="entry name" value="ARM-type_fold"/>
</dbReference>
<dbReference type="InterPro" id="IPR011989">
    <property type="entry name" value="ARM-like"/>
</dbReference>
<dbReference type="Gene3D" id="1.25.10.10">
    <property type="entry name" value="Leucine-rich Repeat Variant"/>
    <property type="match status" value="1"/>
</dbReference>
<evidence type="ECO:0000256" key="6">
    <source>
        <dbReference type="ARBA" id="ARBA00023067"/>
    </source>
</evidence>
<evidence type="ECO:0000313" key="10">
    <source>
        <dbReference type="EMBL" id="KAL0578384.1"/>
    </source>
</evidence>
<dbReference type="InterPro" id="IPR025977">
    <property type="entry name" value="Cnd3_C"/>
</dbReference>
<proteinExistence type="inferred from homology"/>
<keyword evidence="4" id="KW-0132">Cell division</keyword>